<protein>
    <submittedName>
        <fullName evidence="2">Uncharacterized protein</fullName>
    </submittedName>
</protein>
<feature type="compositionally biased region" description="Basic and acidic residues" evidence="1">
    <location>
        <begin position="256"/>
        <end position="265"/>
    </location>
</feature>
<evidence type="ECO:0000313" key="3">
    <source>
        <dbReference type="Proteomes" id="UP000246702"/>
    </source>
</evidence>
<evidence type="ECO:0000256" key="1">
    <source>
        <dbReference type="SAM" id="MobiDB-lite"/>
    </source>
</evidence>
<organism evidence="2 3">
    <name type="scientific">Aspergillus sclerotioniger CBS 115572</name>
    <dbReference type="NCBI Taxonomy" id="1450535"/>
    <lineage>
        <taxon>Eukaryota</taxon>
        <taxon>Fungi</taxon>
        <taxon>Dikarya</taxon>
        <taxon>Ascomycota</taxon>
        <taxon>Pezizomycotina</taxon>
        <taxon>Eurotiomycetes</taxon>
        <taxon>Eurotiomycetidae</taxon>
        <taxon>Eurotiales</taxon>
        <taxon>Aspergillaceae</taxon>
        <taxon>Aspergillus</taxon>
        <taxon>Aspergillus subgen. Circumdati</taxon>
    </lineage>
</organism>
<feature type="compositionally biased region" description="Polar residues" evidence="1">
    <location>
        <begin position="682"/>
        <end position="694"/>
    </location>
</feature>
<dbReference type="RefSeq" id="XP_025470482.1">
    <property type="nucleotide sequence ID" value="XM_025609778.1"/>
</dbReference>
<feature type="compositionally biased region" description="Polar residues" evidence="1">
    <location>
        <begin position="174"/>
        <end position="188"/>
    </location>
</feature>
<dbReference type="EMBL" id="MSFK01000006">
    <property type="protein sequence ID" value="PWY93721.1"/>
    <property type="molecule type" value="Genomic_DNA"/>
</dbReference>
<dbReference type="AlphaFoldDB" id="A0A317X6C8"/>
<name>A0A317X6C8_9EURO</name>
<sequence>MASNSSDRLGRLQMEDLGTARREHISTADDQHHRRIRLQDIEAGRLAYVENSDAQKLAIKNEAQLAGWANVYKTIGDTEDLEHLDPLLDGQTHRLALNATIREGGGQTHARTGSERHPGAASSIRAPRSRARGGGVIGTRGRGTRQGSLTSSTPNFGYRVVLPPTKPHLDPALDTSNDFYKGTRQGNASRKEDAYKVQNRQPSTRKPTPTISARRPMADYGRLISPPENFLAAARNVVVNTNTAGVTPTGAAKVSGDSRPEESTRSLDTAGASGHYSPLKVQEHAEFRIPVRPQAATRSGDPPVPFTTRSTSSQRQNITRAGEPFPLSLSSTVRDTASQEEGSASMSLESERSTSELVETQSHVKEQVTSGMPTPITVEKSSLGKYHAIGDDDSRSLATTNATDALLLDLSSTPPKQSLLGRSPLATAMMSPTLEDLQGLEFVEDLDLLQDPVLYDSAPMIQPIGSKSAVNLKRQIDILCELLESTSLSDASRENLKQCKDELEGKMNKHSPTDETKGKGVLFPDEHISQDVGAVAEPGGQSQSSLDLLDMQDTPMESVRLDITQSPSPQSRLNVTAPPFFPHMPYRSPANSISSESTCIPQTPCPHRRISLTEGHIIGDHLLPGRRRNSMVTGPDPLVAKQLPPGGPSEPRVKFTIPQPYSLTLPQKSSVMEAFRPDDVGENTQPFANPSPELQRSMHAPKPEPEPKPRTSALSGLETSRYAPSQSSRPLR</sequence>
<feature type="compositionally biased region" description="Polar residues" evidence="1">
    <location>
        <begin position="198"/>
        <end position="211"/>
    </location>
</feature>
<feature type="compositionally biased region" description="Polar residues" evidence="1">
    <location>
        <begin position="712"/>
        <end position="732"/>
    </location>
</feature>
<dbReference type="OrthoDB" id="5372553at2759"/>
<feature type="compositionally biased region" description="Polar residues" evidence="1">
    <location>
        <begin position="307"/>
        <end position="319"/>
    </location>
</feature>
<accession>A0A317X6C8</accession>
<keyword evidence="3" id="KW-1185">Reference proteome</keyword>
<evidence type="ECO:0000313" key="2">
    <source>
        <dbReference type="EMBL" id="PWY93721.1"/>
    </source>
</evidence>
<feature type="region of interest" description="Disordered" evidence="1">
    <location>
        <begin position="672"/>
        <end position="732"/>
    </location>
</feature>
<feature type="region of interest" description="Disordered" evidence="1">
    <location>
        <begin position="245"/>
        <end position="355"/>
    </location>
</feature>
<comment type="caution">
    <text evidence="2">The sequence shown here is derived from an EMBL/GenBank/DDBJ whole genome shotgun (WGS) entry which is preliminary data.</text>
</comment>
<proteinExistence type="predicted"/>
<gene>
    <name evidence="2" type="ORF">BO94DRAFT_511563</name>
</gene>
<dbReference type="Proteomes" id="UP000246702">
    <property type="component" value="Unassembled WGS sequence"/>
</dbReference>
<feature type="compositionally biased region" description="Polar residues" evidence="1">
    <location>
        <begin position="328"/>
        <end position="348"/>
    </location>
</feature>
<dbReference type="STRING" id="1450535.A0A317X6C8"/>
<feature type="compositionally biased region" description="Gly residues" evidence="1">
    <location>
        <begin position="132"/>
        <end position="141"/>
    </location>
</feature>
<dbReference type="GeneID" id="37111921"/>
<feature type="region of interest" description="Disordered" evidence="1">
    <location>
        <begin position="105"/>
        <end position="213"/>
    </location>
</feature>
<reference evidence="2 3" key="1">
    <citation type="submission" date="2016-12" db="EMBL/GenBank/DDBJ databases">
        <title>The genomes of Aspergillus section Nigri reveals drivers in fungal speciation.</title>
        <authorList>
            <consortium name="DOE Joint Genome Institute"/>
            <person name="Vesth T.C."/>
            <person name="Nybo J."/>
            <person name="Theobald S."/>
            <person name="Brandl J."/>
            <person name="Frisvad J.C."/>
            <person name="Nielsen K.F."/>
            <person name="Lyhne E.K."/>
            <person name="Kogle M.E."/>
            <person name="Kuo A."/>
            <person name="Riley R."/>
            <person name="Clum A."/>
            <person name="Nolan M."/>
            <person name="Lipzen A."/>
            <person name="Salamov A."/>
            <person name="Henrissat B."/>
            <person name="Wiebenga A."/>
            <person name="De Vries R.P."/>
            <person name="Grigoriev I.V."/>
            <person name="Mortensen U.H."/>
            <person name="Andersen M.R."/>
            <person name="Baker S.E."/>
        </authorList>
    </citation>
    <scope>NUCLEOTIDE SEQUENCE [LARGE SCALE GENOMIC DNA]</scope>
    <source>
        <strain evidence="2 3">CBS 115572</strain>
    </source>
</reference>